<proteinExistence type="predicted"/>
<accession>A0ABS4FPE9</accession>
<sequence length="182" mass="20466">MKWRRVGILVIVLSLMSSGLIFADAATSKVKLLINGAGIEDGGYLIEGKTYIPVRELDGLTQYNEATKTVTYNKPNVHMFLFTEDGVFGDVKKTGKLKFNVFSQIDNLKVNISAVRVSIIAPNGASKVIQTKEIKEKLDNFWFRTEDFTYDFKATGKYKVAFYMKQGKSFSQVAEKEINVLN</sequence>
<dbReference type="EMBL" id="JAGGKG010000003">
    <property type="protein sequence ID" value="MBP1904450.1"/>
    <property type="molecule type" value="Genomic_DNA"/>
</dbReference>
<feature type="signal peptide" evidence="1">
    <location>
        <begin position="1"/>
        <end position="23"/>
    </location>
</feature>
<feature type="chain" id="PRO_5046228533" description="Copper amine oxidase" evidence="1">
    <location>
        <begin position="24"/>
        <end position="182"/>
    </location>
</feature>
<gene>
    <name evidence="2" type="ORF">J2Z32_001067</name>
</gene>
<keyword evidence="1" id="KW-0732">Signal</keyword>
<dbReference type="RefSeq" id="WP_210088113.1">
    <property type="nucleotide sequence ID" value="NZ_JAGGKG010000003.1"/>
</dbReference>
<evidence type="ECO:0000313" key="3">
    <source>
        <dbReference type="Proteomes" id="UP001519272"/>
    </source>
</evidence>
<evidence type="ECO:0000256" key="1">
    <source>
        <dbReference type="SAM" id="SignalP"/>
    </source>
</evidence>
<evidence type="ECO:0000313" key="2">
    <source>
        <dbReference type="EMBL" id="MBP1904450.1"/>
    </source>
</evidence>
<name>A0ABS4FPE9_9BACL</name>
<reference evidence="2 3" key="1">
    <citation type="submission" date="2021-03" db="EMBL/GenBank/DDBJ databases">
        <title>Genomic Encyclopedia of Type Strains, Phase IV (KMG-IV): sequencing the most valuable type-strain genomes for metagenomic binning, comparative biology and taxonomic classification.</title>
        <authorList>
            <person name="Goeker M."/>
        </authorList>
    </citation>
    <scope>NUCLEOTIDE SEQUENCE [LARGE SCALE GENOMIC DNA]</scope>
    <source>
        <strain evidence="2 3">DSM 14349</strain>
    </source>
</reference>
<evidence type="ECO:0008006" key="4">
    <source>
        <dbReference type="Google" id="ProtNLM"/>
    </source>
</evidence>
<keyword evidence="3" id="KW-1185">Reference proteome</keyword>
<dbReference type="Proteomes" id="UP001519272">
    <property type="component" value="Unassembled WGS sequence"/>
</dbReference>
<comment type="caution">
    <text evidence="2">The sequence shown here is derived from an EMBL/GenBank/DDBJ whole genome shotgun (WGS) entry which is preliminary data.</text>
</comment>
<protein>
    <recommendedName>
        <fullName evidence="4">Copper amine oxidase</fullName>
    </recommendedName>
</protein>
<organism evidence="2 3">
    <name type="scientific">Paenibacillus turicensis</name>
    <dbReference type="NCBI Taxonomy" id="160487"/>
    <lineage>
        <taxon>Bacteria</taxon>
        <taxon>Bacillati</taxon>
        <taxon>Bacillota</taxon>
        <taxon>Bacilli</taxon>
        <taxon>Bacillales</taxon>
        <taxon>Paenibacillaceae</taxon>
        <taxon>Paenibacillus</taxon>
    </lineage>
</organism>